<keyword evidence="4" id="KW-1185">Reference proteome</keyword>
<evidence type="ECO:0008006" key="5">
    <source>
        <dbReference type="Google" id="ProtNLM"/>
    </source>
</evidence>
<feature type="compositionally biased region" description="Low complexity" evidence="1">
    <location>
        <begin position="311"/>
        <end position="348"/>
    </location>
</feature>
<sequence>MKTKLLLFALFTTLVTGNSNAQNRTTIYAKNGEISDNLDLKAVASVFGEASNLQDFERRLNDPRRQLSNLDLNYDNQVDYLRVIESVENRTHVIVIQAVLGRDLFQDVATIDVERDRYNNISVQVVGDVFMYGPNYIYEPVYYRTPAIYASFWIGNYRPYYSRWNWNYYPSYYYAWNPFPVYRYRYNINNCINIHNSYHYVSYRNSNRASEIYASRRHNAYEKNYPNYSFSRRNSEVVNRYELDRRNDSRNADSDNRNINRYETRNNRNNTITSVEASRRYTDNRLNISSTSRNDYRENSSRADTPVSVEATRNYYDNNRTNRNSSTNSSAAPSRNSNYSNDSNSRTYTPERTEERAPQIIENRRTDSNNSNTRGENPSKNRSENRGGNRRI</sequence>
<feature type="region of interest" description="Disordered" evidence="1">
    <location>
        <begin position="244"/>
        <end position="392"/>
    </location>
</feature>
<evidence type="ECO:0000313" key="4">
    <source>
        <dbReference type="Proteomes" id="UP000093807"/>
    </source>
</evidence>
<dbReference type="OrthoDB" id="939585at2"/>
<reference evidence="3 4" key="1">
    <citation type="submission" date="2016-06" db="EMBL/GenBank/DDBJ databases">
        <title>Draft genome sequence of Flavobacterium succinicans strain DD5b.</title>
        <authorList>
            <person name="Poehlein A."/>
            <person name="Daniel R."/>
            <person name="Simeonova D.D."/>
        </authorList>
    </citation>
    <scope>NUCLEOTIDE SEQUENCE [LARGE SCALE GENOMIC DNA]</scope>
    <source>
        <strain evidence="3 4">DD5b</strain>
    </source>
</reference>
<evidence type="ECO:0000256" key="2">
    <source>
        <dbReference type="SAM" id="SignalP"/>
    </source>
</evidence>
<gene>
    <name evidence="3" type="ORF">FLB_11820</name>
</gene>
<evidence type="ECO:0000313" key="3">
    <source>
        <dbReference type="EMBL" id="OAZ04189.1"/>
    </source>
</evidence>
<name>A0A199XS91_9FLAO</name>
<dbReference type="PATRIC" id="fig|29536.5.peg.1244"/>
<accession>A0A199XS91</accession>
<dbReference type="EMBL" id="JMTM01000035">
    <property type="protein sequence ID" value="OAZ04189.1"/>
    <property type="molecule type" value="Genomic_DNA"/>
</dbReference>
<dbReference type="Proteomes" id="UP000093807">
    <property type="component" value="Unassembled WGS sequence"/>
</dbReference>
<feature type="compositionally biased region" description="Basic and acidic residues" evidence="1">
    <location>
        <begin position="377"/>
        <end position="392"/>
    </location>
</feature>
<evidence type="ECO:0000256" key="1">
    <source>
        <dbReference type="SAM" id="MobiDB-lite"/>
    </source>
</evidence>
<feature type="compositionally biased region" description="Polar residues" evidence="1">
    <location>
        <begin position="284"/>
        <end position="293"/>
    </location>
</feature>
<dbReference type="AlphaFoldDB" id="A0A199XS91"/>
<keyword evidence="2" id="KW-0732">Signal</keyword>
<dbReference type="RefSeq" id="WP_064715018.1">
    <property type="nucleotide sequence ID" value="NZ_JMTM01000035.1"/>
</dbReference>
<comment type="caution">
    <text evidence="3">The sequence shown here is derived from an EMBL/GenBank/DDBJ whole genome shotgun (WGS) entry which is preliminary data.</text>
</comment>
<feature type="compositionally biased region" description="Basic and acidic residues" evidence="1">
    <location>
        <begin position="349"/>
        <end position="367"/>
    </location>
</feature>
<feature type="compositionally biased region" description="Basic and acidic residues" evidence="1">
    <location>
        <begin position="244"/>
        <end position="266"/>
    </location>
</feature>
<organism evidence="3 4">
    <name type="scientific">Flavobacterium succinicans</name>
    <dbReference type="NCBI Taxonomy" id="29536"/>
    <lineage>
        <taxon>Bacteria</taxon>
        <taxon>Pseudomonadati</taxon>
        <taxon>Bacteroidota</taxon>
        <taxon>Flavobacteriia</taxon>
        <taxon>Flavobacteriales</taxon>
        <taxon>Flavobacteriaceae</taxon>
        <taxon>Flavobacterium</taxon>
    </lineage>
</organism>
<feature type="chain" id="PRO_5008286888" description="DUF3300 domain-containing protein" evidence="2">
    <location>
        <begin position="22"/>
        <end position="392"/>
    </location>
</feature>
<protein>
    <recommendedName>
        <fullName evidence="5">DUF3300 domain-containing protein</fullName>
    </recommendedName>
</protein>
<proteinExistence type="predicted"/>
<feature type="signal peptide" evidence="2">
    <location>
        <begin position="1"/>
        <end position="21"/>
    </location>
</feature>